<dbReference type="Pfam" id="PF00005">
    <property type="entry name" value="ABC_tran"/>
    <property type="match status" value="2"/>
</dbReference>
<keyword evidence="9" id="KW-1278">Translocase</keyword>
<evidence type="ECO:0000259" key="11">
    <source>
        <dbReference type="PROSITE" id="PS50893"/>
    </source>
</evidence>
<keyword evidence="3" id="KW-1003">Cell membrane</keyword>
<keyword evidence="6" id="KW-0677">Repeat</keyword>
<dbReference type="AlphaFoldDB" id="A0A4P8IW83"/>
<dbReference type="GO" id="GO:0005524">
    <property type="term" value="F:ATP binding"/>
    <property type="evidence" value="ECO:0007669"/>
    <property type="project" value="UniProtKB-KW"/>
</dbReference>
<dbReference type="KEGG" id="tvl:FAZ95_26800"/>
<feature type="domain" description="ABC transporter" evidence="11">
    <location>
        <begin position="10"/>
        <end position="246"/>
    </location>
</feature>
<evidence type="ECO:0000256" key="4">
    <source>
        <dbReference type="ARBA" id="ARBA00022519"/>
    </source>
</evidence>
<dbReference type="SMART" id="SM00382">
    <property type="entry name" value="AAA"/>
    <property type="match status" value="1"/>
</dbReference>
<dbReference type="PROSITE" id="PS00211">
    <property type="entry name" value="ABC_TRANSPORTER_1"/>
    <property type="match status" value="1"/>
</dbReference>
<dbReference type="GO" id="GO:0016887">
    <property type="term" value="F:ATP hydrolysis activity"/>
    <property type="evidence" value="ECO:0007669"/>
    <property type="project" value="InterPro"/>
</dbReference>
<keyword evidence="8 12" id="KW-0067">ATP-binding</keyword>
<evidence type="ECO:0000256" key="1">
    <source>
        <dbReference type="ARBA" id="ARBA00004202"/>
    </source>
</evidence>
<dbReference type="PROSITE" id="PS50893">
    <property type="entry name" value="ABC_TRANSPORTER_2"/>
    <property type="match status" value="2"/>
</dbReference>
<evidence type="ECO:0000256" key="10">
    <source>
        <dbReference type="ARBA" id="ARBA00023136"/>
    </source>
</evidence>
<dbReference type="InterPro" id="IPR017871">
    <property type="entry name" value="ABC_transporter-like_CS"/>
</dbReference>
<keyword evidence="2" id="KW-0813">Transport</keyword>
<evidence type="ECO:0000256" key="5">
    <source>
        <dbReference type="ARBA" id="ARBA00022597"/>
    </source>
</evidence>
<accession>A0A4P8IW83</accession>
<name>A0A4P8IW83_9BURK</name>
<dbReference type="CDD" id="cd03216">
    <property type="entry name" value="ABC_Carb_Monos_I"/>
    <property type="match status" value="1"/>
</dbReference>
<evidence type="ECO:0000256" key="7">
    <source>
        <dbReference type="ARBA" id="ARBA00022741"/>
    </source>
</evidence>
<keyword evidence="7" id="KW-0547">Nucleotide-binding</keyword>
<dbReference type="Gene3D" id="3.40.50.300">
    <property type="entry name" value="P-loop containing nucleotide triphosphate hydrolases"/>
    <property type="match status" value="2"/>
</dbReference>
<dbReference type="GO" id="GO:0005886">
    <property type="term" value="C:plasma membrane"/>
    <property type="evidence" value="ECO:0007669"/>
    <property type="project" value="UniProtKB-SubCell"/>
</dbReference>
<evidence type="ECO:0000313" key="12">
    <source>
        <dbReference type="EMBL" id="QCP52751.1"/>
    </source>
</evidence>
<dbReference type="OrthoDB" id="6636041at2"/>
<dbReference type="FunFam" id="3.40.50.300:FF:000127">
    <property type="entry name" value="Ribose import ATP-binding protein RbsA"/>
    <property type="match status" value="1"/>
</dbReference>
<organism evidence="12 13">
    <name type="scientific">Trinickia violacea</name>
    <dbReference type="NCBI Taxonomy" id="2571746"/>
    <lineage>
        <taxon>Bacteria</taxon>
        <taxon>Pseudomonadati</taxon>
        <taxon>Pseudomonadota</taxon>
        <taxon>Betaproteobacteria</taxon>
        <taxon>Burkholderiales</taxon>
        <taxon>Burkholderiaceae</taxon>
        <taxon>Trinickia</taxon>
    </lineage>
</organism>
<keyword evidence="4" id="KW-0997">Cell inner membrane</keyword>
<evidence type="ECO:0000256" key="8">
    <source>
        <dbReference type="ARBA" id="ARBA00022840"/>
    </source>
</evidence>
<dbReference type="PANTHER" id="PTHR43790:SF9">
    <property type="entry name" value="GALACTOFURANOSE TRANSPORTER ATP-BINDING PROTEIN YTFR"/>
    <property type="match status" value="1"/>
</dbReference>
<keyword evidence="5" id="KW-0762">Sugar transport</keyword>
<dbReference type="RefSeq" id="WP_137335522.1">
    <property type="nucleotide sequence ID" value="NZ_CP040078.1"/>
</dbReference>
<keyword evidence="10" id="KW-0472">Membrane</keyword>
<dbReference type="SUPFAM" id="SSF52540">
    <property type="entry name" value="P-loop containing nucleoside triphosphate hydrolases"/>
    <property type="match status" value="2"/>
</dbReference>
<proteinExistence type="predicted"/>
<dbReference type="InterPro" id="IPR003439">
    <property type="entry name" value="ABC_transporter-like_ATP-bd"/>
</dbReference>
<keyword evidence="13" id="KW-1185">Reference proteome</keyword>
<gene>
    <name evidence="12" type="ORF">FAZ95_26800</name>
</gene>
<evidence type="ECO:0000256" key="3">
    <source>
        <dbReference type="ARBA" id="ARBA00022475"/>
    </source>
</evidence>
<sequence length="515" mass="55185">MIEGTPDPLLRVEGVSKQYGGVRALEDVQFSCRAGSIHALLGENGAGKSTFIKILSGVVQPDRGRLFLGGAPVSFATPGAAADAGISCIFQELSLLPDLTVADNIGISHPPRRFGMIDRAAQRRQASEMLARVGGEDIHPDAPVGELPLSRQQMVEIAKALARQPRVLILDEATSALTSADVAKVFKLLKRLRAEGMAIIYISHRMHEIAELADECTVFRNGRYIETFAAGTRSDDAIVEMMIGREYSSAFPPLGGTKREGKPALAVRHLSWAGELKDVSLEVHPGEVVGLGGLDGQGQRQFLLALFGALIGVEGELEVAGKPVKISSPRQAKSPALGLALIPEDRKNEGLMLPMTVRENLSFAALDAVSRFGRIDRKAEAALIDALVRQLAIKSDGLDGPVAALSGGNQQKVVIGKWLMTKPRIVLLNDPTRGIDVGTKQEIYQLLRRLAEQGTAVLFYSTDYDELIGCCDRVAIFYDGTVSRILQGAELTERNLVGAALNLTSSANRPASNAA</sequence>
<dbReference type="Proteomes" id="UP000298656">
    <property type="component" value="Chromosome 2"/>
</dbReference>
<protein>
    <submittedName>
        <fullName evidence="12">Sugar ABC transporter ATP-binding protein</fullName>
    </submittedName>
</protein>
<comment type="subcellular location">
    <subcellularLocation>
        <location evidence="1">Cell membrane</location>
        <topology evidence="1">Peripheral membrane protein</topology>
    </subcellularLocation>
</comment>
<reference evidence="12 13" key="1">
    <citation type="submission" date="2019-05" db="EMBL/GenBank/DDBJ databases">
        <title>Burkholderia sp. DHOD12, isolated from subtropical forest soil.</title>
        <authorList>
            <person name="Gao Z.-H."/>
            <person name="Qiu L.-H."/>
        </authorList>
    </citation>
    <scope>NUCLEOTIDE SEQUENCE [LARGE SCALE GENOMIC DNA]</scope>
    <source>
        <strain evidence="12 13">DHOD12</strain>
    </source>
</reference>
<dbReference type="PANTHER" id="PTHR43790">
    <property type="entry name" value="CARBOHYDRATE TRANSPORT ATP-BINDING PROTEIN MG119-RELATED"/>
    <property type="match status" value="1"/>
</dbReference>
<dbReference type="InterPro" id="IPR050107">
    <property type="entry name" value="ABC_carbohydrate_import_ATPase"/>
</dbReference>
<dbReference type="CDD" id="cd03215">
    <property type="entry name" value="ABC_Carb_Monos_II"/>
    <property type="match status" value="1"/>
</dbReference>
<evidence type="ECO:0000256" key="9">
    <source>
        <dbReference type="ARBA" id="ARBA00022967"/>
    </source>
</evidence>
<dbReference type="EMBL" id="CP040078">
    <property type="protein sequence ID" value="QCP52751.1"/>
    <property type="molecule type" value="Genomic_DNA"/>
</dbReference>
<feature type="domain" description="ABC transporter" evidence="11">
    <location>
        <begin position="261"/>
        <end position="504"/>
    </location>
</feature>
<evidence type="ECO:0000256" key="2">
    <source>
        <dbReference type="ARBA" id="ARBA00022448"/>
    </source>
</evidence>
<dbReference type="InterPro" id="IPR027417">
    <property type="entry name" value="P-loop_NTPase"/>
</dbReference>
<dbReference type="InterPro" id="IPR003593">
    <property type="entry name" value="AAA+_ATPase"/>
</dbReference>
<evidence type="ECO:0000256" key="6">
    <source>
        <dbReference type="ARBA" id="ARBA00022737"/>
    </source>
</evidence>
<evidence type="ECO:0000313" key="13">
    <source>
        <dbReference type="Proteomes" id="UP000298656"/>
    </source>
</evidence>